<dbReference type="SUPFAM" id="SSF118116">
    <property type="entry name" value="DNA mismatch repair protein MutL"/>
    <property type="match status" value="1"/>
</dbReference>
<dbReference type="GeneTree" id="ENSGT00800000124176"/>
<feature type="domain" description="DNA mismatch repair protein S5" evidence="5">
    <location>
        <begin position="82"/>
        <end position="220"/>
    </location>
</feature>
<dbReference type="STRING" id="109280.ENSHCOP00000011121"/>
<dbReference type="PANTHER" id="PTHR10073">
    <property type="entry name" value="DNA MISMATCH REPAIR PROTEIN MLH, PMS, MUTL"/>
    <property type="match status" value="1"/>
</dbReference>
<dbReference type="GO" id="GO:0006298">
    <property type="term" value="P:mismatch repair"/>
    <property type="evidence" value="ECO:0007669"/>
    <property type="project" value="InterPro"/>
</dbReference>
<feature type="compositionally biased region" description="Basic and acidic residues" evidence="3">
    <location>
        <begin position="467"/>
        <end position="477"/>
    </location>
</feature>
<dbReference type="SUPFAM" id="SSF55874">
    <property type="entry name" value="ATPase domain of HSP90 chaperone/DNA topoisomerase II/histidine kinase"/>
    <property type="match status" value="1"/>
</dbReference>
<evidence type="ECO:0000256" key="2">
    <source>
        <dbReference type="ARBA" id="ARBA00022763"/>
    </source>
</evidence>
<evidence type="ECO:0000313" key="6">
    <source>
        <dbReference type="Ensembl" id="ENSHCOP00000011121.1"/>
    </source>
</evidence>
<evidence type="ECO:0000256" key="3">
    <source>
        <dbReference type="SAM" id="MobiDB-lite"/>
    </source>
</evidence>
<keyword evidence="2" id="KW-0227">DNA damage</keyword>
<dbReference type="InterPro" id="IPR038973">
    <property type="entry name" value="MutL/Mlh/Pms-like"/>
</dbReference>
<dbReference type="Ensembl" id="ENSHCOT00000017747.1">
    <property type="protein sequence ID" value="ENSHCOP00000011121.1"/>
    <property type="gene ID" value="ENSHCOG00000013914.1"/>
</dbReference>
<dbReference type="InterPro" id="IPR014721">
    <property type="entry name" value="Ribsml_uS5_D2-typ_fold_subgr"/>
</dbReference>
<dbReference type="GO" id="GO:0005524">
    <property type="term" value="F:ATP binding"/>
    <property type="evidence" value="ECO:0007669"/>
    <property type="project" value="InterPro"/>
</dbReference>
<feature type="region of interest" description="Disordered" evidence="3">
    <location>
        <begin position="148"/>
        <end position="167"/>
    </location>
</feature>
<dbReference type="GO" id="GO:0030983">
    <property type="term" value="F:mismatched DNA binding"/>
    <property type="evidence" value="ECO:0007669"/>
    <property type="project" value="InterPro"/>
</dbReference>
<dbReference type="InterPro" id="IPR013507">
    <property type="entry name" value="DNA_mismatch_S5_2-like"/>
</dbReference>
<evidence type="ECO:0000259" key="4">
    <source>
        <dbReference type="SMART" id="SM00853"/>
    </source>
</evidence>
<accession>A0A3Q2YCU1</accession>
<dbReference type="SUPFAM" id="SSF54211">
    <property type="entry name" value="Ribosomal protein S5 domain 2-like"/>
    <property type="match status" value="1"/>
</dbReference>
<dbReference type="SMART" id="SM01340">
    <property type="entry name" value="DNA_mis_repair"/>
    <property type="match status" value="1"/>
</dbReference>
<dbReference type="GO" id="GO:0140664">
    <property type="term" value="F:ATP-dependent DNA damage sensor activity"/>
    <property type="evidence" value="ECO:0007669"/>
    <property type="project" value="InterPro"/>
</dbReference>
<dbReference type="AlphaFoldDB" id="A0A3Q2YCU1"/>
<dbReference type="Pfam" id="PF08676">
    <property type="entry name" value="MutL_C"/>
    <property type="match status" value="1"/>
</dbReference>
<dbReference type="PANTHER" id="PTHR10073:SF47">
    <property type="entry name" value="DNA MISMATCH REPAIR PROTEIN MLH3"/>
    <property type="match status" value="1"/>
</dbReference>
<evidence type="ECO:0000256" key="1">
    <source>
        <dbReference type="ARBA" id="ARBA00006082"/>
    </source>
</evidence>
<dbReference type="Proteomes" id="UP000264820">
    <property type="component" value="Unplaced"/>
</dbReference>
<evidence type="ECO:0000313" key="7">
    <source>
        <dbReference type="Proteomes" id="UP000264820"/>
    </source>
</evidence>
<keyword evidence="7" id="KW-1185">Reference proteome</keyword>
<proteinExistence type="inferred from homology"/>
<dbReference type="GO" id="GO:0016887">
    <property type="term" value="F:ATP hydrolysis activity"/>
    <property type="evidence" value="ECO:0007669"/>
    <property type="project" value="InterPro"/>
</dbReference>
<dbReference type="OMA" id="HIGREGH"/>
<dbReference type="Gene3D" id="3.30.230.10">
    <property type="match status" value="1"/>
</dbReference>
<evidence type="ECO:0000259" key="5">
    <source>
        <dbReference type="SMART" id="SM01340"/>
    </source>
</evidence>
<dbReference type="FunFam" id="3.30.230.10:FF:000028">
    <property type="entry name" value="DNA mismatch repair protein Mlh3"/>
    <property type="match status" value="1"/>
</dbReference>
<dbReference type="InterPro" id="IPR042120">
    <property type="entry name" value="MutL_C_dimsub"/>
</dbReference>
<dbReference type="InterPro" id="IPR037198">
    <property type="entry name" value="MutL_C_sf"/>
</dbReference>
<dbReference type="Gene3D" id="3.30.1540.20">
    <property type="entry name" value="MutL, C-terminal domain, dimerisation subdomain"/>
    <property type="match status" value="1"/>
</dbReference>
<dbReference type="GO" id="GO:0032300">
    <property type="term" value="C:mismatch repair complex"/>
    <property type="evidence" value="ECO:0007669"/>
    <property type="project" value="InterPro"/>
</dbReference>
<dbReference type="InterPro" id="IPR042121">
    <property type="entry name" value="MutL_C_regsub"/>
</dbReference>
<dbReference type="InterPro" id="IPR020568">
    <property type="entry name" value="Ribosomal_Su5_D2-typ_SF"/>
</dbReference>
<dbReference type="CDD" id="cd03486">
    <property type="entry name" value="MutL_Trans_MLH3"/>
    <property type="match status" value="1"/>
</dbReference>
<dbReference type="SMART" id="SM00853">
    <property type="entry name" value="MutL_C"/>
    <property type="match status" value="1"/>
</dbReference>
<reference evidence="6" key="1">
    <citation type="submission" date="2025-08" db="UniProtKB">
        <authorList>
            <consortium name="Ensembl"/>
        </authorList>
    </citation>
    <scope>IDENTIFICATION</scope>
</reference>
<feature type="domain" description="MutL C-terminal dimerisation" evidence="4">
    <location>
        <begin position="692"/>
        <end position="862"/>
    </location>
</feature>
<dbReference type="InterPro" id="IPR014790">
    <property type="entry name" value="MutL_C"/>
</dbReference>
<reference evidence="6" key="2">
    <citation type="submission" date="2025-09" db="UniProtKB">
        <authorList>
            <consortium name="Ensembl"/>
        </authorList>
    </citation>
    <scope>IDENTIFICATION</scope>
</reference>
<dbReference type="Gene3D" id="3.30.1370.100">
    <property type="entry name" value="MutL, C-terminal domain, regulatory subdomain"/>
    <property type="match status" value="1"/>
</dbReference>
<feature type="region of interest" description="Disordered" evidence="3">
    <location>
        <begin position="435"/>
        <end position="513"/>
    </location>
</feature>
<dbReference type="Gene3D" id="3.30.565.10">
    <property type="entry name" value="Histidine kinase-like ATPase, C-terminal domain"/>
    <property type="match status" value="1"/>
</dbReference>
<organism evidence="6 7">
    <name type="scientific">Hippocampus comes</name>
    <name type="common">Tiger tail seahorse</name>
    <dbReference type="NCBI Taxonomy" id="109280"/>
    <lineage>
        <taxon>Eukaryota</taxon>
        <taxon>Metazoa</taxon>
        <taxon>Chordata</taxon>
        <taxon>Craniata</taxon>
        <taxon>Vertebrata</taxon>
        <taxon>Euteleostomi</taxon>
        <taxon>Actinopterygii</taxon>
        <taxon>Neopterygii</taxon>
        <taxon>Teleostei</taxon>
        <taxon>Neoteleostei</taxon>
        <taxon>Acanthomorphata</taxon>
        <taxon>Syngnathiaria</taxon>
        <taxon>Syngnathiformes</taxon>
        <taxon>Syngnathoidei</taxon>
        <taxon>Syngnathidae</taxon>
        <taxon>Hippocampus</taxon>
    </lineage>
</organism>
<dbReference type="InterPro" id="IPR036890">
    <property type="entry name" value="HATPase_C_sf"/>
</dbReference>
<sequence>MDVFEKDICRPTAGTTVIICNLFHNMPVRRKRMDLVLERERVRYRVEAMSLMHPSVSFTLKNDCMGAMIVQLPKARDTYHRFIQIHSLTRAQKLGEIQHTHAQFEVTGYLGREGHYNSSLQFLYVNGRLLLKTRIHTLLNSLLRRLSSPTQRNDSPEKQSAIRSPKQKRCQDLHGIYVMNIKCSYLEYDISLEPAKTLIEFKDWDGVLLCIEEAVKAFLCRENLVLSQDELHDASPRLMKVDSAVHEVNSSDQSVGTNSIYTSAPTLASQNVHRKPKTHVAADVLSTENNGHVDLTRLDLVNDAKESETAFSKAVDIEKEIRLPQTTTNVHLSVSETTLVPQETGAEEKTFRKIRVSCPFIHKCLQEAPHSTRTQFHQQHLKRKICLDAHHASLSRRMHRSFSPAVPSKVPKVAAKGSGSLDEFRRIYGKSVETKLSSMESPINARLPEPDLGEDGVISQNQQLKSDVTETKADKPEGPQSSAAPLAYTTLKRTSEKQSLADAVPPSCASPHNSSVISTKGFQDGANNARAEPSDVGTTATSTDWLHHFDTEMGKMAYVNKVTGLSKYEEPSMEETQARCTSDVTNMAVSVVSETGMEYRCYPFQAEQVLPFLPKARGERVLHAGRDDTGDNVETCNSLLSLYSNWNNPVFVRPPEVGVDISSGQPGGLAVKIHNILFPYRFSKAMIHSMKVINQVDYKFLACLINTTDDTECEGNLLVLLDQHAAHERVRLENLIADSFEEDPNAPGERRLCSSTILPPLHICVTEEEQRLLRSCQIHLRSLGLEVTFTPRQDDQVLVGKVPVCLVEKENNELRRKRPSIIKRVVELLRSTGTVKGSLPLTVLKVLASLACHGAIKFNDSLNQDECHSLVASLSSCQLPFQCAHGRPSIAPLVDVVHLEPNQKKPNLGKLRRMYKAWVLYGNR</sequence>
<comment type="similarity">
    <text evidence="1">Belongs to the DNA mismatch repair MutL/HexB family.</text>
</comment>
<protein>
    <submittedName>
        <fullName evidence="6">MutL homolog 3</fullName>
    </submittedName>
</protein>
<name>A0A3Q2YCU1_HIPCM</name>